<evidence type="ECO:0000313" key="8">
    <source>
        <dbReference type="EMBL" id="OQR84792.1"/>
    </source>
</evidence>
<evidence type="ECO:0000256" key="5">
    <source>
        <dbReference type="SAM" id="MobiDB-lite"/>
    </source>
</evidence>
<feature type="transmembrane region" description="Helical" evidence="6">
    <location>
        <begin position="365"/>
        <end position="384"/>
    </location>
</feature>
<feature type="transmembrane region" description="Helical" evidence="6">
    <location>
        <begin position="698"/>
        <end position="722"/>
    </location>
</feature>
<sequence length="819" mass="90917">MSRRTAAATAVGEALGLELGQPRRSSTSHPPDEASVRRRSTTASVDDVNTSALEASLRLPDVRLDVPTTTSSPPKKKDQQVRPPEAYDTLRTSEDVMAIGALSKVEAEFDFAIVLKPVRGEDGARSIPQTSNLKAFYRKHPTQAKVALLRQLHATGLQTKKLRALDGRQTLIKVKAPPHVLELGAEKTRLKKQRKVDGMWVEFASDIRESFADFHDGQMHFLDSEKQSIVFNLLTTEDGAGLTEHRSGAPSSPLTPRSDLLVIVQQMLPLHKADLSWLRAHWVCYWRPAPCPTRTAVATFALGLYRFFRYALDQPLDGVAQYFGEQVAFYFAWLQLYTRWLLLPTAVGAGLFYEQVRTQSLNQPLAPFYALFMAIWASAFLVAWRREANALAHRWGVLGYEDEEIFRPEFYGNRPGDRHYSSWKRWLKYGATHLVVLMAIGAVLVVMYYAFSTRDALAEHSLAVRANLTQLSWASLAAASGDLDAGFWFYLLVTPMLYGLCIPVADVAFTLLAARMTAWENHKTESAFQSALILKVFPFRFVHVFATLYYYAFAAGDNLLRVGIQLATFMLSGQMWHNVVKTGLPLMRRALEQRRKRAATTALLKAAPLGQSTAAAHRQCVRLEQASSGVWDEWRLGTYDTFDDYTEMLIQFGYVGFFSIAFPLAPLLALLNNLVALRADAFKLCHTKQRPIARKASGIGIWFPVLQAMAALAVVTNCLHVAFTTTQIERLVPGISPANKVWVVFAAEHLVLLLQVAIACAVPSMTKEVKDKVRKEKALAKRSSAKAVAAKLAAAPVASLVDDDDGTDSDGPDAKDSAL</sequence>
<dbReference type="InterPro" id="IPR007632">
    <property type="entry name" value="Anoctamin"/>
</dbReference>
<dbReference type="EMBL" id="JNBR01001834">
    <property type="protein sequence ID" value="OQR84792.1"/>
    <property type="molecule type" value="Genomic_DNA"/>
</dbReference>
<dbReference type="InterPro" id="IPR049452">
    <property type="entry name" value="Anoctamin_TM"/>
</dbReference>
<evidence type="ECO:0000256" key="3">
    <source>
        <dbReference type="ARBA" id="ARBA00022989"/>
    </source>
</evidence>
<evidence type="ECO:0000256" key="4">
    <source>
        <dbReference type="ARBA" id="ARBA00023136"/>
    </source>
</evidence>
<dbReference type="PANTHER" id="PTHR12308">
    <property type="entry name" value="ANOCTAMIN"/>
    <property type="match status" value="1"/>
</dbReference>
<feature type="compositionally biased region" description="Acidic residues" evidence="5">
    <location>
        <begin position="801"/>
        <end position="811"/>
    </location>
</feature>
<feature type="compositionally biased region" description="Polar residues" evidence="5">
    <location>
        <begin position="41"/>
        <end position="53"/>
    </location>
</feature>
<dbReference type="GO" id="GO:0016020">
    <property type="term" value="C:membrane"/>
    <property type="evidence" value="ECO:0007669"/>
    <property type="project" value="UniProtKB-SubCell"/>
</dbReference>
<comment type="caution">
    <text evidence="8">The sequence shown here is derived from an EMBL/GenBank/DDBJ whole genome shotgun (WGS) entry which is preliminary data.</text>
</comment>
<feature type="domain" description="Anoctamin transmembrane" evidence="7">
    <location>
        <begin position="320"/>
        <end position="776"/>
    </location>
</feature>
<keyword evidence="2 6" id="KW-0812">Transmembrane</keyword>
<feature type="transmembrane region" description="Helical" evidence="6">
    <location>
        <begin position="652"/>
        <end position="677"/>
    </location>
</feature>
<feature type="transmembrane region" description="Helical" evidence="6">
    <location>
        <begin position="426"/>
        <end position="451"/>
    </location>
</feature>
<proteinExistence type="predicted"/>
<keyword evidence="9" id="KW-1185">Reference proteome</keyword>
<feature type="region of interest" description="Disordered" evidence="5">
    <location>
        <begin position="1"/>
        <end position="87"/>
    </location>
</feature>
<keyword evidence="4 6" id="KW-0472">Membrane</keyword>
<dbReference type="OrthoDB" id="296386at2759"/>
<dbReference type="AlphaFoldDB" id="A0A1V9YGE4"/>
<name>A0A1V9YGE4_ACHHY</name>
<feature type="transmembrane region" description="Helical" evidence="6">
    <location>
        <begin position="532"/>
        <end position="552"/>
    </location>
</feature>
<dbReference type="PANTHER" id="PTHR12308:SF73">
    <property type="entry name" value="ANOCTAMIN"/>
    <property type="match status" value="1"/>
</dbReference>
<evidence type="ECO:0000256" key="2">
    <source>
        <dbReference type="ARBA" id="ARBA00022692"/>
    </source>
</evidence>
<gene>
    <name evidence="8" type="ORF">ACHHYP_12819</name>
</gene>
<evidence type="ECO:0000256" key="1">
    <source>
        <dbReference type="ARBA" id="ARBA00004141"/>
    </source>
</evidence>
<evidence type="ECO:0000256" key="6">
    <source>
        <dbReference type="SAM" id="Phobius"/>
    </source>
</evidence>
<dbReference type="GO" id="GO:0005254">
    <property type="term" value="F:chloride channel activity"/>
    <property type="evidence" value="ECO:0007669"/>
    <property type="project" value="TreeGrafter"/>
</dbReference>
<dbReference type="Pfam" id="PF04547">
    <property type="entry name" value="Anoctamin"/>
    <property type="match status" value="1"/>
</dbReference>
<keyword evidence="3 6" id="KW-1133">Transmembrane helix</keyword>
<evidence type="ECO:0000313" key="9">
    <source>
        <dbReference type="Proteomes" id="UP000243579"/>
    </source>
</evidence>
<feature type="transmembrane region" description="Helical" evidence="6">
    <location>
        <begin position="487"/>
        <end position="512"/>
    </location>
</feature>
<evidence type="ECO:0000259" key="7">
    <source>
        <dbReference type="Pfam" id="PF04547"/>
    </source>
</evidence>
<comment type="subcellular location">
    <subcellularLocation>
        <location evidence="1">Membrane</location>
        <topology evidence="1">Multi-pass membrane protein</topology>
    </subcellularLocation>
</comment>
<feature type="transmembrane region" description="Helical" evidence="6">
    <location>
        <begin position="742"/>
        <end position="765"/>
    </location>
</feature>
<reference evidence="8 9" key="1">
    <citation type="journal article" date="2014" name="Genome Biol. Evol.">
        <title>The secreted proteins of Achlya hypogyna and Thraustotheca clavata identify the ancestral oomycete secretome and reveal gene acquisitions by horizontal gene transfer.</title>
        <authorList>
            <person name="Misner I."/>
            <person name="Blouin N."/>
            <person name="Leonard G."/>
            <person name="Richards T.A."/>
            <person name="Lane C.E."/>
        </authorList>
    </citation>
    <scope>NUCLEOTIDE SEQUENCE [LARGE SCALE GENOMIC DNA]</scope>
    <source>
        <strain evidence="8 9">ATCC 48635</strain>
    </source>
</reference>
<protein>
    <submittedName>
        <fullName evidence="8">Anoctamin</fullName>
    </submittedName>
</protein>
<accession>A0A1V9YGE4</accession>
<feature type="region of interest" description="Disordered" evidence="5">
    <location>
        <begin position="800"/>
        <end position="819"/>
    </location>
</feature>
<dbReference type="Proteomes" id="UP000243579">
    <property type="component" value="Unassembled WGS sequence"/>
</dbReference>
<organism evidence="8 9">
    <name type="scientific">Achlya hypogyna</name>
    <name type="common">Oomycete</name>
    <name type="synonym">Protoachlya hypogyna</name>
    <dbReference type="NCBI Taxonomy" id="1202772"/>
    <lineage>
        <taxon>Eukaryota</taxon>
        <taxon>Sar</taxon>
        <taxon>Stramenopiles</taxon>
        <taxon>Oomycota</taxon>
        <taxon>Saprolegniomycetes</taxon>
        <taxon>Saprolegniales</taxon>
        <taxon>Achlyaceae</taxon>
        <taxon>Achlya</taxon>
    </lineage>
</organism>